<dbReference type="SUPFAM" id="SSF117987">
    <property type="entry name" value="CRISPR-associated protein"/>
    <property type="match status" value="2"/>
</dbReference>
<dbReference type="EMBL" id="BSRX01000031">
    <property type="protein sequence ID" value="GLW56799.1"/>
    <property type="molecule type" value="Genomic_DNA"/>
</dbReference>
<dbReference type="CDD" id="cd09727">
    <property type="entry name" value="Cas6_I-E"/>
    <property type="match status" value="1"/>
</dbReference>
<dbReference type="InterPro" id="IPR010179">
    <property type="entry name" value="CRISPR-assoc_prot_Cse3"/>
</dbReference>
<dbReference type="NCBIfam" id="TIGR01907">
    <property type="entry name" value="casE_Cse3"/>
    <property type="match status" value="1"/>
</dbReference>
<organism evidence="1 2">
    <name type="scientific">Kitasatospora phosalacinea</name>
    <dbReference type="NCBI Taxonomy" id="2065"/>
    <lineage>
        <taxon>Bacteria</taxon>
        <taxon>Bacillati</taxon>
        <taxon>Actinomycetota</taxon>
        <taxon>Actinomycetes</taxon>
        <taxon>Kitasatosporales</taxon>
        <taxon>Streptomycetaceae</taxon>
        <taxon>Kitasatospora</taxon>
    </lineage>
</organism>
<name>A0A9W6PIH0_9ACTN</name>
<dbReference type="SMART" id="SM01101">
    <property type="entry name" value="CRISPR_assoc"/>
    <property type="match status" value="1"/>
</dbReference>
<gene>
    <name evidence="1" type="ORF">Kpho01_48100</name>
</gene>
<proteinExistence type="predicted"/>
<dbReference type="Proteomes" id="UP001165143">
    <property type="component" value="Unassembled WGS sequence"/>
</dbReference>
<protein>
    <submittedName>
        <fullName evidence="1">Type I-E CRISPR-associated protein Cas6/Cse3/CasE</fullName>
    </submittedName>
</protein>
<evidence type="ECO:0000313" key="1">
    <source>
        <dbReference type="EMBL" id="GLW56799.1"/>
    </source>
</evidence>
<dbReference type="Pfam" id="PF08798">
    <property type="entry name" value="CRISPR_assoc"/>
    <property type="match status" value="1"/>
</dbReference>
<evidence type="ECO:0000313" key="2">
    <source>
        <dbReference type="Proteomes" id="UP001165143"/>
    </source>
</evidence>
<accession>A0A9W6PIH0</accession>
<comment type="caution">
    <text evidence="1">The sequence shown here is derived from an EMBL/GenBank/DDBJ whole genome shotgun (WGS) entry which is preliminary data.</text>
</comment>
<reference evidence="1" key="1">
    <citation type="submission" date="2023-02" db="EMBL/GenBank/DDBJ databases">
        <title>Kitasatospora phosalacinea NBRC 14362.</title>
        <authorList>
            <person name="Ichikawa N."/>
            <person name="Sato H."/>
            <person name="Tonouchi N."/>
        </authorList>
    </citation>
    <scope>NUCLEOTIDE SEQUENCE</scope>
    <source>
        <strain evidence="1">NBRC 14362</strain>
    </source>
</reference>
<dbReference type="Gene3D" id="3.30.70.1210">
    <property type="entry name" value="Crispr-associated protein, domain 2"/>
    <property type="match status" value="1"/>
</dbReference>
<dbReference type="RefSeq" id="WP_033257281.1">
    <property type="nucleotide sequence ID" value="NZ_BSRX01000031.1"/>
</dbReference>
<sequence length="213" mass="23259">MPEFTLTRIRLNPHHKMVRADLADPVRLHRTLMRLAPDHLGTSPRREAGLLFRLDRDSEPVLLVQMAGHPQLAALPPGYGTAHHHTLTAMLHALTQGTPVRYRITANPTTYKPSPIPAEGRRPRGTLTALTGTAATAWWHRHSTQAGLDILTTTATPQPGPRHNPDDPRPFHPLTRFDGTARITDPDLLRTAVTSGIGRAKAYGAGLLSLAPA</sequence>
<dbReference type="Gene3D" id="3.30.70.1200">
    <property type="entry name" value="Crispr-associated protein, domain 1"/>
    <property type="match status" value="1"/>
</dbReference>
<dbReference type="AlphaFoldDB" id="A0A9W6PIH0"/>